<proteinExistence type="inferred from homology"/>
<dbReference type="Pfam" id="PF01633">
    <property type="entry name" value="Choline_kinase"/>
    <property type="match status" value="1"/>
</dbReference>
<dbReference type="AlphaFoldDB" id="A0A7R9KVD3"/>
<comment type="similarity">
    <text evidence="3">Belongs to the choline/ethanolamine kinase family.</text>
</comment>
<keyword evidence="1" id="KW-0443">Lipid metabolism</keyword>
<dbReference type="EMBL" id="OC862328">
    <property type="protein sequence ID" value="CAD7630133.1"/>
    <property type="molecule type" value="Genomic_DNA"/>
</dbReference>
<dbReference type="Proteomes" id="UP000759131">
    <property type="component" value="Unassembled WGS sequence"/>
</dbReference>
<gene>
    <name evidence="4" type="ORF">OSB1V03_LOCUS10546</name>
</gene>
<keyword evidence="5" id="KW-1185">Reference proteome</keyword>
<evidence type="ECO:0000256" key="3">
    <source>
        <dbReference type="ARBA" id="ARBA00038211"/>
    </source>
</evidence>
<evidence type="ECO:0008006" key="6">
    <source>
        <dbReference type="Google" id="ProtNLM"/>
    </source>
</evidence>
<keyword evidence="1" id="KW-0444">Lipid biosynthesis</keyword>
<dbReference type="Gene3D" id="3.30.200.20">
    <property type="entry name" value="Phosphorylase Kinase, domain 1"/>
    <property type="match status" value="1"/>
</dbReference>
<name>A0A7R9KVD3_9ACAR</name>
<keyword evidence="1" id="KW-0594">Phospholipid biosynthesis</keyword>
<dbReference type="EMBL" id="CAJPIZ010007753">
    <property type="protein sequence ID" value="CAG2110563.1"/>
    <property type="molecule type" value="Genomic_DNA"/>
</dbReference>
<dbReference type="PANTHER" id="PTHR22603:SF93">
    <property type="entry name" value="RE24176P"/>
    <property type="match status" value="1"/>
</dbReference>
<dbReference type="GO" id="GO:0004103">
    <property type="term" value="F:choline kinase activity"/>
    <property type="evidence" value="ECO:0007669"/>
    <property type="project" value="TreeGrafter"/>
</dbReference>
<evidence type="ECO:0000313" key="5">
    <source>
        <dbReference type="Proteomes" id="UP000759131"/>
    </source>
</evidence>
<dbReference type="Gene3D" id="3.90.1200.10">
    <property type="match status" value="1"/>
</dbReference>
<keyword evidence="2" id="KW-1208">Phospholipid metabolism</keyword>
<organism evidence="4">
    <name type="scientific">Medioppia subpectinata</name>
    <dbReference type="NCBI Taxonomy" id="1979941"/>
    <lineage>
        <taxon>Eukaryota</taxon>
        <taxon>Metazoa</taxon>
        <taxon>Ecdysozoa</taxon>
        <taxon>Arthropoda</taxon>
        <taxon>Chelicerata</taxon>
        <taxon>Arachnida</taxon>
        <taxon>Acari</taxon>
        <taxon>Acariformes</taxon>
        <taxon>Sarcoptiformes</taxon>
        <taxon>Oribatida</taxon>
        <taxon>Brachypylina</taxon>
        <taxon>Oppioidea</taxon>
        <taxon>Oppiidae</taxon>
        <taxon>Medioppia</taxon>
    </lineage>
</organism>
<sequence>MNVPRYALDICKRFITGQWENITSDEIVVKQLSGGFTNQIYHCSLPEGREPVANEPRHVLLRLYGIGTTIPGDNYKVTDTLITLLMSERGLGPKLYGVFPGGR</sequence>
<dbReference type="PANTHER" id="PTHR22603">
    <property type="entry name" value="CHOLINE/ETHANOALAMINE KINASE"/>
    <property type="match status" value="1"/>
</dbReference>
<dbReference type="GO" id="GO:0006646">
    <property type="term" value="P:phosphatidylethanolamine biosynthetic process"/>
    <property type="evidence" value="ECO:0007669"/>
    <property type="project" value="TreeGrafter"/>
</dbReference>
<evidence type="ECO:0000256" key="2">
    <source>
        <dbReference type="ARBA" id="ARBA00023264"/>
    </source>
</evidence>
<dbReference type="InterPro" id="IPR011009">
    <property type="entry name" value="Kinase-like_dom_sf"/>
</dbReference>
<evidence type="ECO:0000256" key="1">
    <source>
        <dbReference type="ARBA" id="ARBA00023209"/>
    </source>
</evidence>
<dbReference type="OrthoDB" id="6514296at2759"/>
<evidence type="ECO:0000313" key="4">
    <source>
        <dbReference type="EMBL" id="CAD7630133.1"/>
    </source>
</evidence>
<protein>
    <recommendedName>
        <fullName evidence="6">Choline kinase</fullName>
    </recommendedName>
</protein>
<feature type="non-terminal residue" evidence="4">
    <location>
        <position position="1"/>
    </location>
</feature>
<dbReference type="SUPFAM" id="SSF56112">
    <property type="entry name" value="Protein kinase-like (PK-like)"/>
    <property type="match status" value="1"/>
</dbReference>
<reference evidence="4" key="1">
    <citation type="submission" date="2020-11" db="EMBL/GenBank/DDBJ databases">
        <authorList>
            <person name="Tran Van P."/>
        </authorList>
    </citation>
    <scope>NUCLEOTIDE SEQUENCE</scope>
</reference>
<dbReference type="GO" id="GO:0005737">
    <property type="term" value="C:cytoplasm"/>
    <property type="evidence" value="ECO:0007669"/>
    <property type="project" value="TreeGrafter"/>
</dbReference>
<accession>A0A7R9KVD3</accession>
<dbReference type="GO" id="GO:0004305">
    <property type="term" value="F:ethanolamine kinase activity"/>
    <property type="evidence" value="ECO:0007669"/>
    <property type="project" value="TreeGrafter"/>
</dbReference>